<feature type="transmembrane region" description="Helical" evidence="1">
    <location>
        <begin position="350"/>
        <end position="369"/>
    </location>
</feature>
<organism evidence="2 3">
    <name type="scientific">Herpetosiphon gulosus</name>
    <dbReference type="NCBI Taxonomy" id="1973496"/>
    <lineage>
        <taxon>Bacteria</taxon>
        <taxon>Bacillati</taxon>
        <taxon>Chloroflexota</taxon>
        <taxon>Chloroflexia</taxon>
        <taxon>Herpetosiphonales</taxon>
        <taxon>Herpetosiphonaceae</taxon>
        <taxon>Herpetosiphon</taxon>
    </lineage>
</organism>
<keyword evidence="1" id="KW-0472">Membrane</keyword>
<keyword evidence="1" id="KW-0812">Transmembrane</keyword>
<proteinExistence type="predicted"/>
<keyword evidence="1" id="KW-1133">Transmembrane helix</keyword>
<comment type="caution">
    <text evidence="2">The sequence shown here is derived from an EMBL/GenBank/DDBJ whole genome shotgun (WGS) entry which is preliminary data.</text>
</comment>
<protein>
    <recommendedName>
        <fullName evidence="4">DUF4173 domain-containing protein</fullName>
    </recommendedName>
</protein>
<sequence length="493" mass="54509">MTRQQRLTLYLLPVAFGLALIADLLGLFHQTWGINFVLWTLLSSGAIVGLAFKQAQPLTKETWLWLAVANIASLGFVLRDNSAILFWLGFCWILAWMLIFSQPYRTHWQLASIRGWIVSGVVAGFGAAFGSFAASIHLPLRVGNFTSAKLRPILIGLGLALPLLCVFGGLFASADAVFENIFADLFNWNLDWLFEHVFVVLFGTWAILGCGWILFAAPKPEISFAERPSFLNIGKIEVGIILGLLNTLFGLFVLIQIRYLFGGEQQIAEGITYADYARRGFFELVTVALLVLPTLLVGSWLSEQRTEAQPLFRVLALVLLVQVGVVLASAVSRMLLYIDAYGLTESRIQATALMIWIVLVALWFVATVLRQRGQYFANGALIAAMLVLIGLVLLNPSNLIVRYNASHRGVASFDGYYIGSLADDADAVPAIIEVLPSLPSEQNCQIATLLLDYWQENAADWRSTNLSRSKARDAVLQNKQLLTTMSCPIDRSM</sequence>
<reference evidence="2 3" key="1">
    <citation type="submission" date="2024-02" db="EMBL/GenBank/DDBJ databases">
        <title>Herpetosiphon gulosus NBRC 112829.</title>
        <authorList>
            <person name="Ichikawa N."/>
            <person name="Katano-Makiyama Y."/>
            <person name="Hidaka K."/>
        </authorList>
    </citation>
    <scope>NUCLEOTIDE SEQUENCE [LARGE SCALE GENOMIC DNA]</scope>
    <source>
        <strain evidence="2 3">NBRC 112829</strain>
    </source>
</reference>
<feature type="transmembrane region" description="Helical" evidence="1">
    <location>
        <begin position="281"/>
        <end position="302"/>
    </location>
</feature>
<evidence type="ECO:0000313" key="3">
    <source>
        <dbReference type="Proteomes" id="UP001428290"/>
    </source>
</evidence>
<feature type="transmembrane region" description="Helical" evidence="1">
    <location>
        <begin position="193"/>
        <end position="218"/>
    </location>
</feature>
<feature type="transmembrane region" description="Helical" evidence="1">
    <location>
        <begin position="7"/>
        <end position="26"/>
    </location>
</feature>
<gene>
    <name evidence="2" type="ORF">Hgul01_04689</name>
</gene>
<evidence type="ECO:0000313" key="2">
    <source>
        <dbReference type="EMBL" id="GAA5530865.1"/>
    </source>
</evidence>
<dbReference type="EMBL" id="BAABRU010000025">
    <property type="protein sequence ID" value="GAA5530865.1"/>
    <property type="molecule type" value="Genomic_DNA"/>
</dbReference>
<feature type="transmembrane region" description="Helical" evidence="1">
    <location>
        <begin position="32"/>
        <end position="50"/>
    </location>
</feature>
<feature type="transmembrane region" description="Helical" evidence="1">
    <location>
        <begin position="314"/>
        <end position="338"/>
    </location>
</feature>
<evidence type="ECO:0008006" key="4">
    <source>
        <dbReference type="Google" id="ProtNLM"/>
    </source>
</evidence>
<dbReference type="InterPro" id="IPR025291">
    <property type="entry name" value="DUF4153"/>
</dbReference>
<accession>A0ABP9X643</accession>
<name>A0ABP9X643_9CHLR</name>
<feature type="transmembrane region" description="Helical" evidence="1">
    <location>
        <begin position="375"/>
        <end position="394"/>
    </location>
</feature>
<keyword evidence="3" id="KW-1185">Reference proteome</keyword>
<feature type="transmembrane region" description="Helical" evidence="1">
    <location>
        <begin position="238"/>
        <end position="261"/>
    </location>
</feature>
<evidence type="ECO:0000256" key="1">
    <source>
        <dbReference type="SAM" id="Phobius"/>
    </source>
</evidence>
<dbReference type="Pfam" id="PF13687">
    <property type="entry name" value="DUF4153"/>
    <property type="match status" value="1"/>
</dbReference>
<feature type="transmembrane region" description="Helical" evidence="1">
    <location>
        <begin position="113"/>
        <end position="133"/>
    </location>
</feature>
<feature type="transmembrane region" description="Helical" evidence="1">
    <location>
        <begin position="84"/>
        <end position="101"/>
    </location>
</feature>
<feature type="transmembrane region" description="Helical" evidence="1">
    <location>
        <begin position="153"/>
        <end position="172"/>
    </location>
</feature>
<dbReference type="Proteomes" id="UP001428290">
    <property type="component" value="Unassembled WGS sequence"/>
</dbReference>
<dbReference type="RefSeq" id="WP_345724463.1">
    <property type="nucleotide sequence ID" value="NZ_BAABRU010000025.1"/>
</dbReference>